<evidence type="ECO:0000313" key="4">
    <source>
        <dbReference type="Proteomes" id="UP000006671"/>
    </source>
</evidence>
<evidence type="ECO:0000256" key="1">
    <source>
        <dbReference type="SAM" id="MobiDB-lite"/>
    </source>
</evidence>
<dbReference type="GeneID" id="8854018"/>
<gene>
    <name evidence="3" type="ORF">NAEGRDRAFT_81388</name>
</gene>
<dbReference type="InterPro" id="IPR035979">
    <property type="entry name" value="RBD_domain_sf"/>
</dbReference>
<keyword evidence="4" id="KW-1185">Reference proteome</keyword>
<dbReference type="Gene3D" id="3.30.70.330">
    <property type="match status" value="1"/>
</dbReference>
<proteinExistence type="predicted"/>
<feature type="domain" description="RRM" evidence="2">
    <location>
        <begin position="29"/>
        <end position="86"/>
    </location>
</feature>
<dbReference type="Pfam" id="PF00076">
    <property type="entry name" value="RRM_1"/>
    <property type="match status" value="1"/>
</dbReference>
<dbReference type="RefSeq" id="XP_002671793.1">
    <property type="nucleotide sequence ID" value="XM_002671747.1"/>
</dbReference>
<protein>
    <recommendedName>
        <fullName evidence="2">RRM domain-containing protein</fullName>
    </recommendedName>
</protein>
<dbReference type="AlphaFoldDB" id="D2VVK2"/>
<dbReference type="SUPFAM" id="SSF54928">
    <property type="entry name" value="RNA-binding domain, RBD"/>
    <property type="match status" value="1"/>
</dbReference>
<sequence length="130" mass="14650">MQNNTSMMKQRLNEEKDKDPEFLKRTICVLELPFVVDEQQVGNFFKKCDGGVKRLEIIRSGALVFSAAFVEFNKQKGKKKAIELSEKVGQEYDVIILSSEDFLEDKIPTRKEASKSAGSKNTTGGPCKNQ</sequence>
<feature type="region of interest" description="Disordered" evidence="1">
    <location>
        <begin position="108"/>
        <end position="130"/>
    </location>
</feature>
<dbReference type="CDD" id="cd00590">
    <property type="entry name" value="RRM_SF"/>
    <property type="match status" value="1"/>
</dbReference>
<dbReference type="VEuPathDB" id="AmoebaDB:NAEGRDRAFT_81388"/>
<dbReference type="OrthoDB" id="10249859at2759"/>
<dbReference type="Proteomes" id="UP000006671">
    <property type="component" value="Unassembled WGS sequence"/>
</dbReference>
<dbReference type="KEGG" id="ngr:NAEGRDRAFT_81388"/>
<accession>D2VVK2</accession>
<dbReference type="InterPro" id="IPR000504">
    <property type="entry name" value="RRM_dom"/>
</dbReference>
<dbReference type="InterPro" id="IPR012677">
    <property type="entry name" value="Nucleotide-bd_a/b_plait_sf"/>
</dbReference>
<organism evidence="4">
    <name type="scientific">Naegleria gruberi</name>
    <name type="common">Amoeba</name>
    <dbReference type="NCBI Taxonomy" id="5762"/>
    <lineage>
        <taxon>Eukaryota</taxon>
        <taxon>Discoba</taxon>
        <taxon>Heterolobosea</taxon>
        <taxon>Tetramitia</taxon>
        <taxon>Eutetramitia</taxon>
        <taxon>Vahlkampfiidae</taxon>
        <taxon>Naegleria</taxon>
    </lineage>
</organism>
<dbReference type="InParanoid" id="D2VVK2"/>
<evidence type="ECO:0000313" key="3">
    <source>
        <dbReference type="EMBL" id="EFC39049.1"/>
    </source>
</evidence>
<dbReference type="OMA" id="GGPCKNQ"/>
<reference evidence="3 4" key="1">
    <citation type="journal article" date="2010" name="Cell">
        <title>The genome of Naegleria gruberi illuminates early eukaryotic versatility.</title>
        <authorList>
            <person name="Fritz-Laylin L.K."/>
            <person name="Prochnik S.E."/>
            <person name="Ginger M.L."/>
            <person name="Dacks J.B."/>
            <person name="Carpenter M.L."/>
            <person name="Field M.C."/>
            <person name="Kuo A."/>
            <person name="Paredez A."/>
            <person name="Chapman J."/>
            <person name="Pham J."/>
            <person name="Shu S."/>
            <person name="Neupane R."/>
            <person name="Cipriano M."/>
            <person name="Mancuso J."/>
            <person name="Tu H."/>
            <person name="Salamov A."/>
            <person name="Lindquist E."/>
            <person name="Shapiro H."/>
            <person name="Lucas S."/>
            <person name="Grigoriev I.V."/>
            <person name="Cande W.Z."/>
            <person name="Fulton C."/>
            <person name="Rokhsar D.S."/>
            <person name="Dawson S.C."/>
        </authorList>
    </citation>
    <scope>NUCLEOTIDE SEQUENCE [LARGE SCALE GENOMIC DNA]</scope>
    <source>
        <strain evidence="3 4">NEG-M</strain>
    </source>
</reference>
<name>D2VVK2_NAEGR</name>
<feature type="compositionally biased region" description="Polar residues" evidence="1">
    <location>
        <begin position="116"/>
        <end position="130"/>
    </location>
</feature>
<dbReference type="GO" id="GO:0003723">
    <property type="term" value="F:RNA binding"/>
    <property type="evidence" value="ECO:0007669"/>
    <property type="project" value="InterPro"/>
</dbReference>
<dbReference type="EMBL" id="GG738902">
    <property type="protein sequence ID" value="EFC39049.1"/>
    <property type="molecule type" value="Genomic_DNA"/>
</dbReference>
<evidence type="ECO:0000259" key="2">
    <source>
        <dbReference type="Pfam" id="PF00076"/>
    </source>
</evidence>